<organism evidence="1">
    <name type="scientific">Cacopsylla melanoneura</name>
    <dbReference type="NCBI Taxonomy" id="428564"/>
    <lineage>
        <taxon>Eukaryota</taxon>
        <taxon>Metazoa</taxon>
        <taxon>Ecdysozoa</taxon>
        <taxon>Arthropoda</taxon>
        <taxon>Hexapoda</taxon>
        <taxon>Insecta</taxon>
        <taxon>Pterygota</taxon>
        <taxon>Neoptera</taxon>
        <taxon>Paraneoptera</taxon>
        <taxon>Hemiptera</taxon>
        <taxon>Sternorrhyncha</taxon>
        <taxon>Psylloidea</taxon>
        <taxon>Psyllidae</taxon>
        <taxon>Psyllinae</taxon>
        <taxon>Cacopsylla</taxon>
    </lineage>
</organism>
<dbReference type="AlphaFoldDB" id="A0A8D9E8M9"/>
<dbReference type="EMBL" id="HBUF01595948">
    <property type="protein sequence ID" value="CAG6774777.1"/>
    <property type="molecule type" value="Transcribed_RNA"/>
</dbReference>
<sequence>MPCCFVEFGSLAGRIDCSRVMLEVLDQIHLNVGSSLLEMVTAGSSGTVLEMEMASAGTVPEMVTVSAGTGGCHDLNRSGSPSCFYQTSRQCHVSGFDLCVLECSNLDKY</sequence>
<accession>A0A8D9E8M9</accession>
<reference evidence="1" key="1">
    <citation type="submission" date="2021-05" db="EMBL/GenBank/DDBJ databases">
        <authorList>
            <person name="Alioto T."/>
            <person name="Alioto T."/>
            <person name="Gomez Garrido J."/>
        </authorList>
    </citation>
    <scope>NUCLEOTIDE SEQUENCE</scope>
</reference>
<dbReference type="EMBL" id="HBUF01447685">
    <property type="protein sequence ID" value="CAG6743428.1"/>
    <property type="molecule type" value="Transcribed_RNA"/>
</dbReference>
<dbReference type="EMBL" id="HBUF01100032">
    <property type="protein sequence ID" value="CAG6637842.1"/>
    <property type="molecule type" value="Transcribed_RNA"/>
</dbReference>
<evidence type="ECO:0000313" key="1">
    <source>
        <dbReference type="EMBL" id="CAG6743429.1"/>
    </source>
</evidence>
<dbReference type="EMBL" id="HBUF01100031">
    <property type="protein sequence ID" value="CAG6637841.1"/>
    <property type="molecule type" value="Transcribed_RNA"/>
</dbReference>
<proteinExistence type="predicted"/>
<dbReference type="EMBL" id="HBUF01447686">
    <property type="protein sequence ID" value="CAG6743429.1"/>
    <property type="molecule type" value="Transcribed_RNA"/>
</dbReference>
<dbReference type="EMBL" id="HBUF01595949">
    <property type="protein sequence ID" value="CAG6774778.1"/>
    <property type="molecule type" value="Transcribed_RNA"/>
</dbReference>
<protein>
    <submittedName>
        <fullName evidence="1">Uncharacterized protein</fullName>
    </submittedName>
</protein>
<name>A0A8D9E8M9_9HEMI</name>